<dbReference type="Pfam" id="PF04082">
    <property type="entry name" value="Fungal_trans"/>
    <property type="match status" value="1"/>
</dbReference>
<feature type="region of interest" description="Disordered" evidence="7">
    <location>
        <begin position="85"/>
        <end position="143"/>
    </location>
</feature>
<keyword evidence="3" id="KW-0805">Transcription regulation</keyword>
<keyword evidence="2" id="KW-0479">Metal-binding</keyword>
<dbReference type="GO" id="GO:0008270">
    <property type="term" value="F:zinc ion binding"/>
    <property type="evidence" value="ECO:0007669"/>
    <property type="project" value="InterPro"/>
</dbReference>
<feature type="compositionally biased region" description="Polar residues" evidence="7">
    <location>
        <begin position="91"/>
        <end position="104"/>
    </location>
</feature>
<dbReference type="InterPro" id="IPR001138">
    <property type="entry name" value="Zn2Cys6_DnaBD"/>
</dbReference>
<evidence type="ECO:0000256" key="7">
    <source>
        <dbReference type="SAM" id="MobiDB-lite"/>
    </source>
</evidence>
<feature type="compositionally biased region" description="Polar residues" evidence="7">
    <location>
        <begin position="811"/>
        <end position="820"/>
    </location>
</feature>
<evidence type="ECO:0000313" key="9">
    <source>
        <dbReference type="EMBL" id="PIL23680.1"/>
    </source>
</evidence>
<dbReference type="OrthoDB" id="3163292at2759"/>
<protein>
    <submittedName>
        <fullName evidence="9">Transcription factor</fullName>
    </submittedName>
</protein>
<comment type="subcellular location">
    <subcellularLocation>
        <location evidence="1">Nucleus</location>
    </subcellularLocation>
</comment>
<evidence type="ECO:0000256" key="1">
    <source>
        <dbReference type="ARBA" id="ARBA00004123"/>
    </source>
</evidence>
<dbReference type="PANTHER" id="PTHR31845:SF19">
    <property type="entry name" value="TRANSCRIPTION FACTOR DOMAIN-CONTAINING PROTEIN"/>
    <property type="match status" value="1"/>
</dbReference>
<dbReference type="SMART" id="SM00066">
    <property type="entry name" value="GAL4"/>
    <property type="match status" value="1"/>
</dbReference>
<dbReference type="PROSITE" id="PS00463">
    <property type="entry name" value="ZN2_CY6_FUNGAL_1"/>
    <property type="match status" value="1"/>
</dbReference>
<dbReference type="PROSITE" id="PS50048">
    <property type="entry name" value="ZN2_CY6_FUNGAL_2"/>
    <property type="match status" value="1"/>
</dbReference>
<evidence type="ECO:0000256" key="4">
    <source>
        <dbReference type="ARBA" id="ARBA00023125"/>
    </source>
</evidence>
<name>A0A2G8RQ88_9APHY</name>
<evidence type="ECO:0000313" key="10">
    <source>
        <dbReference type="Proteomes" id="UP000230002"/>
    </source>
</evidence>
<proteinExistence type="predicted"/>
<dbReference type="GO" id="GO:0006351">
    <property type="term" value="P:DNA-templated transcription"/>
    <property type="evidence" value="ECO:0007669"/>
    <property type="project" value="InterPro"/>
</dbReference>
<accession>A0A2G8RQ88</accession>
<keyword evidence="4" id="KW-0238">DNA-binding</keyword>
<dbReference type="CDD" id="cd00067">
    <property type="entry name" value="GAL4"/>
    <property type="match status" value="1"/>
</dbReference>
<keyword evidence="10" id="KW-1185">Reference proteome</keyword>
<feature type="compositionally biased region" description="Polar residues" evidence="7">
    <location>
        <begin position="189"/>
        <end position="201"/>
    </location>
</feature>
<feature type="region of interest" description="Disordered" evidence="7">
    <location>
        <begin position="164"/>
        <end position="207"/>
    </location>
</feature>
<comment type="caution">
    <text evidence="9">The sequence shown here is derived from an EMBL/GenBank/DDBJ whole genome shotgun (WGS) entry which is preliminary data.</text>
</comment>
<feature type="compositionally biased region" description="Polar residues" evidence="7">
    <location>
        <begin position="115"/>
        <end position="125"/>
    </location>
</feature>
<dbReference type="STRING" id="1077348.A0A2G8RQ88"/>
<dbReference type="PANTHER" id="PTHR31845">
    <property type="entry name" value="FINGER DOMAIN PROTEIN, PUTATIVE-RELATED"/>
    <property type="match status" value="1"/>
</dbReference>
<organism evidence="9 10">
    <name type="scientific">Ganoderma sinense ZZ0214-1</name>
    <dbReference type="NCBI Taxonomy" id="1077348"/>
    <lineage>
        <taxon>Eukaryota</taxon>
        <taxon>Fungi</taxon>
        <taxon>Dikarya</taxon>
        <taxon>Basidiomycota</taxon>
        <taxon>Agaricomycotina</taxon>
        <taxon>Agaricomycetes</taxon>
        <taxon>Polyporales</taxon>
        <taxon>Polyporaceae</taxon>
        <taxon>Ganoderma</taxon>
    </lineage>
</organism>
<dbReference type="InterPro" id="IPR051089">
    <property type="entry name" value="prtT"/>
</dbReference>
<evidence type="ECO:0000256" key="3">
    <source>
        <dbReference type="ARBA" id="ARBA00023015"/>
    </source>
</evidence>
<gene>
    <name evidence="9" type="ORF">GSI_13429</name>
</gene>
<sequence>MEQPIVSANPTPPAKTPVARGARACTVCRAAKMKCVGAEDGTKRCQRCQRSGVDCVFEKHRRGRKPGSKLSEASKMLRRLEKGLNNAKAKQPSNTPLPHASTSAAPYGQDDGLGSVNNGSRSGVQSDDDMEEEDEYRHDDPAIYADREIRKHMRTSFLDVVMNKEPVVEPTRPSSGSPTDRPSHYQPKAPSQSPTRSQGSPQPKPYSNLFAYAPKDPVAASIIPEADVAKYFDAFFLRLNPFINLFDPVLHSPTYVRSHSPFLFTTMLMACCKFFCPASYRSVRRLAHEWCVYTFAEGTESVETVQALACMTYWKEPADRRTWTYIGMACRMAVNLRLNRYVGHRQMNESIEQLLERRNRERTYLVLFVHDRSLSMQTGKHWMLPEDELVRHYRNWHEEGAMGQNADIRPEDVIVAAFVNLRLIGSEATDTFYNRTTAFENELDRYNMKLDEWLLFWGDQMRRSSLAHPFHSAFLEFFQSHVRLFLNTFGLNLSSLEASRAMPNSQAVRQCHQSARRNLHIVSQDFAGMHVLQYGQESITVMSAYAAIVLLKLLRSPTTLIQLKDNVEDIHVLINKTADAYQSAGHVTGSELDTAAYHARFLRRLTAIHQEQRVRQQAERNGYRPEGIPPSFAQGLPPIRTSQPPTGLQVDPYALQRPTASNALNAPHLAPLSIPGSSLNGIQGFSPGYPDYGLESAARNGLSRHSHRAASSTFVGGDSDESYFNYMLGEIPANADDLFPTGDGSPHPSMGLIGSSNGGVADFPYGPPSSSNHFRDPGLAPLQMSSAYGSGGHAHSHSRSSSYQHIPSMPSYASSSFDLR</sequence>
<dbReference type="Pfam" id="PF00172">
    <property type="entry name" value="Zn_clus"/>
    <property type="match status" value="1"/>
</dbReference>
<dbReference type="EMBL" id="AYKW01000067">
    <property type="protein sequence ID" value="PIL23680.1"/>
    <property type="molecule type" value="Genomic_DNA"/>
</dbReference>
<dbReference type="AlphaFoldDB" id="A0A2G8RQ88"/>
<dbReference type="InterPro" id="IPR036864">
    <property type="entry name" value="Zn2-C6_fun-type_DNA-bd_sf"/>
</dbReference>
<dbReference type="SUPFAM" id="SSF57701">
    <property type="entry name" value="Zn2/Cys6 DNA-binding domain"/>
    <property type="match status" value="1"/>
</dbReference>
<keyword evidence="6" id="KW-0539">Nucleus</keyword>
<dbReference type="CDD" id="cd12148">
    <property type="entry name" value="fungal_TF_MHR"/>
    <property type="match status" value="1"/>
</dbReference>
<dbReference type="GO" id="GO:0005634">
    <property type="term" value="C:nucleus"/>
    <property type="evidence" value="ECO:0007669"/>
    <property type="project" value="UniProtKB-SubCell"/>
</dbReference>
<dbReference type="InterPro" id="IPR007219">
    <property type="entry name" value="XnlR_reg_dom"/>
</dbReference>
<feature type="region of interest" description="Disordered" evidence="7">
    <location>
        <begin position="761"/>
        <end position="820"/>
    </location>
</feature>
<dbReference type="GO" id="GO:0000976">
    <property type="term" value="F:transcription cis-regulatory region binding"/>
    <property type="evidence" value="ECO:0007669"/>
    <property type="project" value="TreeGrafter"/>
</dbReference>
<feature type="domain" description="Zn(2)-C6 fungal-type" evidence="8">
    <location>
        <begin position="24"/>
        <end position="57"/>
    </location>
</feature>
<evidence type="ECO:0000256" key="2">
    <source>
        <dbReference type="ARBA" id="ARBA00022723"/>
    </source>
</evidence>
<reference evidence="9 10" key="1">
    <citation type="journal article" date="2015" name="Sci. Rep.">
        <title>Chromosome-level genome map provides insights into diverse defense mechanisms in the medicinal fungus Ganoderma sinense.</title>
        <authorList>
            <person name="Zhu Y."/>
            <person name="Xu J."/>
            <person name="Sun C."/>
            <person name="Zhou S."/>
            <person name="Xu H."/>
            <person name="Nelson D.R."/>
            <person name="Qian J."/>
            <person name="Song J."/>
            <person name="Luo H."/>
            <person name="Xiang L."/>
            <person name="Li Y."/>
            <person name="Xu Z."/>
            <person name="Ji A."/>
            <person name="Wang L."/>
            <person name="Lu S."/>
            <person name="Hayward A."/>
            <person name="Sun W."/>
            <person name="Li X."/>
            <person name="Schwartz D.C."/>
            <person name="Wang Y."/>
            <person name="Chen S."/>
        </authorList>
    </citation>
    <scope>NUCLEOTIDE SEQUENCE [LARGE SCALE GENOMIC DNA]</scope>
    <source>
        <strain evidence="9 10">ZZ0214-1</strain>
    </source>
</reference>
<dbReference type="Gene3D" id="4.10.240.10">
    <property type="entry name" value="Zn(2)-C6 fungal-type DNA-binding domain"/>
    <property type="match status" value="1"/>
</dbReference>
<dbReference type="SMART" id="SM00906">
    <property type="entry name" value="Fungal_trans"/>
    <property type="match status" value="1"/>
</dbReference>
<dbReference type="Proteomes" id="UP000230002">
    <property type="component" value="Unassembled WGS sequence"/>
</dbReference>
<keyword evidence="5" id="KW-0804">Transcription</keyword>
<evidence type="ECO:0000259" key="8">
    <source>
        <dbReference type="PROSITE" id="PS50048"/>
    </source>
</evidence>
<dbReference type="GO" id="GO:0000981">
    <property type="term" value="F:DNA-binding transcription factor activity, RNA polymerase II-specific"/>
    <property type="evidence" value="ECO:0007669"/>
    <property type="project" value="InterPro"/>
</dbReference>
<evidence type="ECO:0000256" key="5">
    <source>
        <dbReference type="ARBA" id="ARBA00023163"/>
    </source>
</evidence>
<evidence type="ECO:0000256" key="6">
    <source>
        <dbReference type="ARBA" id="ARBA00023242"/>
    </source>
</evidence>